<feature type="non-terminal residue" evidence="2">
    <location>
        <position position="1"/>
    </location>
</feature>
<dbReference type="AlphaFoldDB" id="A0A1Y2I5C4"/>
<proteinExistence type="predicted"/>
<evidence type="ECO:0000313" key="2">
    <source>
        <dbReference type="EMBL" id="OSC96337.1"/>
    </source>
</evidence>
<organism evidence="2 3">
    <name type="scientific">Trametes coccinea (strain BRFM310)</name>
    <name type="common">Pycnoporus coccineus</name>
    <dbReference type="NCBI Taxonomy" id="1353009"/>
    <lineage>
        <taxon>Eukaryota</taxon>
        <taxon>Fungi</taxon>
        <taxon>Dikarya</taxon>
        <taxon>Basidiomycota</taxon>
        <taxon>Agaricomycotina</taxon>
        <taxon>Agaricomycetes</taxon>
        <taxon>Polyporales</taxon>
        <taxon>Polyporaceae</taxon>
        <taxon>Trametes</taxon>
    </lineage>
</organism>
<name>A0A1Y2I5C4_TRAC3</name>
<protein>
    <submittedName>
        <fullName evidence="2">Uncharacterized protein</fullName>
    </submittedName>
</protein>
<feature type="compositionally biased region" description="Acidic residues" evidence="1">
    <location>
        <begin position="88"/>
        <end position="97"/>
    </location>
</feature>
<feature type="compositionally biased region" description="Polar residues" evidence="1">
    <location>
        <begin position="98"/>
        <end position="116"/>
    </location>
</feature>
<gene>
    <name evidence="2" type="ORF">PYCCODRAFT_1472708</name>
</gene>
<feature type="region of interest" description="Disordered" evidence="1">
    <location>
        <begin position="28"/>
        <end position="62"/>
    </location>
</feature>
<feature type="region of interest" description="Disordered" evidence="1">
    <location>
        <begin position="88"/>
        <end position="116"/>
    </location>
</feature>
<dbReference type="Proteomes" id="UP000193067">
    <property type="component" value="Unassembled WGS sequence"/>
</dbReference>
<dbReference type="EMBL" id="KZ084188">
    <property type="protein sequence ID" value="OSC96337.1"/>
    <property type="molecule type" value="Genomic_DNA"/>
</dbReference>
<sequence>SGELRFEHATPLQQQLAVRDPMSVLPGVPVELPKQRSATSYGRNDIGKARAPPNVVDEDGNPVQRRHRRLGALSSKVVLDEIDEEEEIISDFEDDVDTSSAVEDSDPIQSWSDDEA</sequence>
<evidence type="ECO:0000313" key="3">
    <source>
        <dbReference type="Proteomes" id="UP000193067"/>
    </source>
</evidence>
<keyword evidence="3" id="KW-1185">Reference proteome</keyword>
<accession>A0A1Y2I5C4</accession>
<reference evidence="2 3" key="1">
    <citation type="journal article" date="2015" name="Biotechnol. Biofuels">
        <title>Enhanced degradation of softwood versus hardwood by the white-rot fungus Pycnoporus coccineus.</title>
        <authorList>
            <person name="Couturier M."/>
            <person name="Navarro D."/>
            <person name="Chevret D."/>
            <person name="Henrissat B."/>
            <person name="Piumi F."/>
            <person name="Ruiz-Duenas F.J."/>
            <person name="Martinez A.T."/>
            <person name="Grigoriev I.V."/>
            <person name="Riley R."/>
            <person name="Lipzen A."/>
            <person name="Berrin J.G."/>
            <person name="Master E.R."/>
            <person name="Rosso M.N."/>
        </authorList>
    </citation>
    <scope>NUCLEOTIDE SEQUENCE [LARGE SCALE GENOMIC DNA]</scope>
    <source>
        <strain evidence="2 3">BRFM310</strain>
    </source>
</reference>
<evidence type="ECO:0000256" key="1">
    <source>
        <dbReference type="SAM" id="MobiDB-lite"/>
    </source>
</evidence>